<dbReference type="Pfam" id="PF12348">
    <property type="entry name" value="CLASP_N"/>
    <property type="match status" value="1"/>
</dbReference>
<feature type="region of interest" description="Disordered" evidence="13">
    <location>
        <begin position="701"/>
        <end position="725"/>
    </location>
</feature>
<evidence type="ECO:0000256" key="12">
    <source>
        <dbReference type="PROSITE-ProRule" id="PRU00103"/>
    </source>
</evidence>
<feature type="region of interest" description="Disordered" evidence="13">
    <location>
        <begin position="623"/>
        <end position="659"/>
    </location>
</feature>
<dbReference type="Pfam" id="PF21040">
    <property type="entry name" value="CEP104-like_TOG"/>
    <property type="match status" value="1"/>
</dbReference>
<dbReference type="PROSITE" id="PS50077">
    <property type="entry name" value="HEAT_REPEAT"/>
    <property type="match status" value="2"/>
</dbReference>
<dbReference type="EMBL" id="OZ019895">
    <property type="protein sequence ID" value="CAK9221078.1"/>
    <property type="molecule type" value="Genomic_DNA"/>
</dbReference>
<feature type="domain" description="TOG" evidence="14">
    <location>
        <begin position="812"/>
        <end position="1050"/>
    </location>
</feature>
<feature type="region of interest" description="Disordered" evidence="13">
    <location>
        <begin position="1233"/>
        <end position="1264"/>
    </location>
</feature>
<protein>
    <recommendedName>
        <fullName evidence="14">TOG domain-containing protein</fullName>
    </recommendedName>
</protein>
<feature type="compositionally biased region" description="Low complexity" evidence="13">
    <location>
        <begin position="650"/>
        <end position="659"/>
    </location>
</feature>
<sequence length="1480" mass="162515">MEEAIAQLQAKDTKERMAGVERLQVLLEQSRKSLSPTEVGNLVDASVSLLKDHNFRVCEGALQALASAAALAGEHLKVHFNTLLPLIVERLGDGKQSVRDAGRRLLLALMEISSPTLIVERAGNFAWCHKNWRVREEFARTVASATHLFAATELPFQRVLLPSVLQLFDDSNNMVREAAMLCLEEMYRQGGQQFMDELHHQQLRTGQLKDITSRLEKIESKRHSFDTLTDQLSVSNLYQTAPNNSASSKQQSVVLSTLSLCEGDNDMVEKPVDPVRVYSERELTKEFEKVAGMLTAEQDWSIRMAAMQRVEGLVFGGATEYACFPLLLKQLVGPLSLQLADRRSSIVKQACHLLNLLSKELQNDFDTFAESFIPMLFKLVVITVLVIAESADTCIKTMLRNSKVARVLPRIIESAKHDRNAVLRARCCEYALLMLEEWSESSEMQRAAELYQELIKCCCGDAMGEVRSTARMCYRVFARCWPDRARRLFQTLDPNIQRLINEEDRGFHKSFSSLAVHDRGSYQQQPLRQSTGTLVAAQPMTGGGSTLPFYENSTKTTNNSSMNLVAGVGAANLSSLSVSKSIDVAPDRTLESVLQASQQQVNAIETMLRGFDTSDKVGGSYRKIHAPATTGPVRLAIDPPSARDPPHPASAPASTQSSSRAIVLAGANSSGYSRSNTSSTLTTLSALGGSDRLGLMNVTSRETGGGAPIGVNRDTPRVSAEQSAKRIPMNTERLHQSLANGDYGDGKGAKRVPRLEAQMEKLLADSSFNTVPAYQRPLLRQAGSGRSSGTGRNTNEENQLLVGINSYGEANSYMDGLMTLSDALTEGLSPAADWSARVAAFTYLKKLLQQGPKGLQDVTQSFDKVMKLFFEHLDDPHHKVAQAALSTLTELVPACRKPFEAYLERILPHVFARLVDSKEAIRELGSSTLEAVGNTYSIDMLLPSLLRSLDEQRSPKAKISVIEFAIAAFSKVALTGEASGGSGFLRLWLVKLAPLASDKNPKLKQTATTGLISLYRFDPTTVMNFILGLPIEEQSTLRRALKQFTPRIEVDLMTYLQQRTQRIRPKPGYDQGDGPSTPVEGSSFSSLVGNTQQVASAYLTMSLNSSDGDQKWGATGQAESTYLGLLEGRQAPAIESQKNLYQSPEPAKPPGESFGYKKSQSMGNITQSSPRMSTQWSDQAQSIYDSDVGVRHEYPYTGVIPVVNAQSMVNSEPNVGTVTTPDSKLPNEVPLEMLNSKSPSQSPGSSVPNLLHQMSNRGNGKPAEEKQEALQQLILLSRANDSSTWSQYFNQILTVVLESLDDPNSSIRELSLSLIFEMLSNQRASCDEATELLLEKLLHSVRDSDSKVVVAADRCLNTVLMQLDTYRSLTVVVPLLVSEDEKALVTCISCLTKLVGRLPSEELMAKLPSFLPVLFDAFGNQNAEVRKTVVFCLVEIYIVLGKAFVPYLGSLSSTQLRLVTIYANRISQARTGMSLETPQT</sequence>
<feature type="compositionally biased region" description="Polar residues" evidence="13">
    <location>
        <begin position="1158"/>
        <end position="1174"/>
    </location>
</feature>
<feature type="repeat" description="HEAT" evidence="12">
    <location>
        <begin position="83"/>
        <end position="121"/>
    </location>
</feature>
<feature type="region of interest" description="Disordered" evidence="13">
    <location>
        <begin position="1137"/>
        <end position="1174"/>
    </location>
</feature>
<evidence type="ECO:0000256" key="11">
    <source>
        <dbReference type="ARBA" id="ARBA00023328"/>
    </source>
</evidence>
<keyword evidence="16" id="KW-1185">Reference proteome</keyword>
<keyword evidence="10" id="KW-0131">Cell cycle</keyword>
<evidence type="ECO:0000256" key="2">
    <source>
        <dbReference type="ARBA" id="ARBA00004601"/>
    </source>
</evidence>
<dbReference type="PANTHER" id="PTHR21567">
    <property type="entry name" value="CLASP"/>
    <property type="match status" value="1"/>
</dbReference>
<feature type="compositionally biased region" description="Low complexity" evidence="13">
    <location>
        <begin position="1236"/>
        <end position="1248"/>
    </location>
</feature>
<dbReference type="InterPro" id="IPR048491">
    <property type="entry name" value="XMAP215_CLASP_TOG"/>
</dbReference>
<accession>A0ABP0UH09</accession>
<feature type="region of interest" description="Disordered" evidence="13">
    <location>
        <begin position="1061"/>
        <end position="1085"/>
    </location>
</feature>
<keyword evidence="9" id="KW-0206">Cytoskeleton</keyword>
<evidence type="ECO:0000256" key="1">
    <source>
        <dbReference type="ARBA" id="ARBA00004300"/>
    </source>
</evidence>
<feature type="domain" description="TOG" evidence="14">
    <location>
        <begin position="2"/>
        <end position="224"/>
    </location>
</feature>
<dbReference type="InterPro" id="IPR057546">
    <property type="entry name" value="HEAT_GCN1"/>
</dbReference>
<keyword evidence="5" id="KW-0963">Cytoplasm</keyword>
<gene>
    <name evidence="15" type="ORF">CSSPTR1EN2_LOCUS15776</name>
</gene>
<keyword evidence="4" id="KW-0158">Chromosome</keyword>
<comment type="subcellular location">
    <subcellularLocation>
        <location evidence="3">Chromosome</location>
        <location evidence="3">Centromere</location>
        <location evidence="3">Kinetochore</location>
    </subcellularLocation>
    <subcellularLocation>
        <location evidence="1">Cytoplasm</location>
        <location evidence="1">Cytoskeleton</location>
        <location evidence="1">Microtubule organizing center</location>
        <location evidence="1">Centrosome</location>
    </subcellularLocation>
    <subcellularLocation>
        <location evidence="2">Golgi apparatus</location>
        <location evidence="2">trans-Golgi network</location>
    </subcellularLocation>
</comment>
<evidence type="ECO:0000256" key="6">
    <source>
        <dbReference type="ARBA" id="ARBA00022737"/>
    </source>
</evidence>
<keyword evidence="8" id="KW-0333">Golgi apparatus</keyword>
<reference evidence="15" key="1">
    <citation type="submission" date="2024-02" db="EMBL/GenBank/DDBJ databases">
        <authorList>
            <consortium name="ELIXIR-Norway"/>
            <consortium name="Elixir Norway"/>
        </authorList>
    </citation>
    <scope>NUCLEOTIDE SEQUENCE</scope>
</reference>
<dbReference type="Pfam" id="PF21041">
    <property type="entry name" value="XMAP215_CLASP_TOG"/>
    <property type="match status" value="1"/>
</dbReference>
<evidence type="ECO:0000256" key="10">
    <source>
        <dbReference type="ARBA" id="ARBA00023306"/>
    </source>
</evidence>
<evidence type="ECO:0000259" key="14">
    <source>
        <dbReference type="SMART" id="SM01349"/>
    </source>
</evidence>
<dbReference type="InterPro" id="IPR024395">
    <property type="entry name" value="CLASP_N_dom"/>
</dbReference>
<evidence type="ECO:0000313" key="15">
    <source>
        <dbReference type="EMBL" id="CAK9221078.1"/>
    </source>
</evidence>
<evidence type="ECO:0000313" key="16">
    <source>
        <dbReference type="Proteomes" id="UP001497512"/>
    </source>
</evidence>
<dbReference type="Pfam" id="PF23271">
    <property type="entry name" value="HEAT_GCN1"/>
    <property type="match status" value="1"/>
</dbReference>
<organism evidence="15 16">
    <name type="scientific">Sphagnum troendelagicum</name>
    <dbReference type="NCBI Taxonomy" id="128251"/>
    <lineage>
        <taxon>Eukaryota</taxon>
        <taxon>Viridiplantae</taxon>
        <taxon>Streptophyta</taxon>
        <taxon>Embryophyta</taxon>
        <taxon>Bryophyta</taxon>
        <taxon>Sphagnophytina</taxon>
        <taxon>Sphagnopsida</taxon>
        <taxon>Sphagnales</taxon>
        <taxon>Sphagnaceae</taxon>
        <taxon>Sphagnum</taxon>
    </lineage>
</organism>
<feature type="domain" description="TOG" evidence="14">
    <location>
        <begin position="1232"/>
        <end position="1472"/>
    </location>
</feature>
<dbReference type="InterPro" id="IPR021133">
    <property type="entry name" value="HEAT_type_2"/>
</dbReference>
<evidence type="ECO:0000256" key="7">
    <source>
        <dbReference type="ARBA" id="ARBA00022838"/>
    </source>
</evidence>
<evidence type="ECO:0000256" key="3">
    <source>
        <dbReference type="ARBA" id="ARBA00004629"/>
    </source>
</evidence>
<evidence type="ECO:0000256" key="4">
    <source>
        <dbReference type="ARBA" id="ARBA00022454"/>
    </source>
</evidence>
<dbReference type="SMART" id="SM01349">
    <property type="entry name" value="TOG"/>
    <property type="match status" value="4"/>
</dbReference>
<dbReference type="InterPro" id="IPR034085">
    <property type="entry name" value="TOG"/>
</dbReference>
<evidence type="ECO:0000256" key="8">
    <source>
        <dbReference type="ARBA" id="ARBA00023034"/>
    </source>
</evidence>
<dbReference type="SUPFAM" id="SSF48371">
    <property type="entry name" value="ARM repeat"/>
    <property type="match status" value="2"/>
</dbReference>
<evidence type="ECO:0000256" key="9">
    <source>
        <dbReference type="ARBA" id="ARBA00023212"/>
    </source>
</evidence>
<name>A0ABP0UH09_9BRYO</name>
<dbReference type="InterPro" id="IPR016024">
    <property type="entry name" value="ARM-type_fold"/>
</dbReference>
<feature type="domain" description="TOG" evidence="14">
    <location>
        <begin position="270"/>
        <end position="513"/>
    </location>
</feature>
<evidence type="ECO:0000256" key="5">
    <source>
        <dbReference type="ARBA" id="ARBA00022490"/>
    </source>
</evidence>
<dbReference type="InterPro" id="IPR011989">
    <property type="entry name" value="ARM-like"/>
</dbReference>
<dbReference type="PANTHER" id="PTHR21567:SF9">
    <property type="entry name" value="CLIP-ASSOCIATING PROTEIN"/>
    <property type="match status" value="1"/>
</dbReference>
<dbReference type="Proteomes" id="UP001497512">
    <property type="component" value="Chromosome 3"/>
</dbReference>
<dbReference type="Gene3D" id="1.25.10.10">
    <property type="entry name" value="Leucine-rich Repeat Variant"/>
    <property type="match status" value="4"/>
</dbReference>
<proteinExistence type="predicted"/>
<keyword evidence="11" id="KW-0137">Centromere</keyword>
<feature type="repeat" description="HEAT" evidence="12">
    <location>
        <begin position="160"/>
        <end position="198"/>
    </location>
</feature>
<evidence type="ECO:0000256" key="13">
    <source>
        <dbReference type="SAM" id="MobiDB-lite"/>
    </source>
</evidence>
<keyword evidence="6" id="KW-0677">Repeat</keyword>
<keyword evidence="7" id="KW-0995">Kinetochore</keyword>